<dbReference type="InterPro" id="IPR018274">
    <property type="entry name" value="PEP_util_AS"/>
</dbReference>
<evidence type="ECO:0000256" key="3">
    <source>
        <dbReference type="ARBA" id="ARBA00022840"/>
    </source>
</evidence>
<sequence>MKKSKILHQEQGVTPLTLSLNQWGFHEKYSFPHTAPLKFDYSFLEHHEDTSTNWYGDLENFTAMGEIIIEKLKNDKNYSTQVLKEEISLGKKVIKLSDKIMKEDLTKFNKAKLAKYIGKLYQAGKDLCGVGFVAVVSDLRHYKLSTLLKDIIKKKVEDLKLNININEAFSILITPIKNIFARDLKLDLFELALIVSRQGKSDLAVNDPRIKKLKEKYIWFDFGYVGPSHDEKFYVEEVKEILTMGNIESRLAEAEKELELFAVKQEELVEKLQLSEVEQNLFKGARDMMYNKQYRTETEFKMFFALDLLLDRAAELLEISKVNLHRCSLYELLDILAGKLDIQDLPVAGRKQHCVCIEEPGKKFFYLTGKAAEKYLAENVAQEEFNINTTSVHGMVAYIGEATGKAKVVLTAKDIDKVAEGDILIAVQTSPDFLPAMKKASAFVTDIGGITCHAAIVAREMKKPCVVGSKVATKIFKDNDLVKVDGNNGDVIKLSC</sequence>
<dbReference type="InterPro" id="IPR006319">
    <property type="entry name" value="PEP_synth"/>
</dbReference>
<dbReference type="GO" id="GO:0005524">
    <property type="term" value="F:ATP binding"/>
    <property type="evidence" value="ECO:0007669"/>
    <property type="project" value="UniProtKB-KW"/>
</dbReference>
<dbReference type="PANTHER" id="PTHR43030:SF1">
    <property type="entry name" value="PHOSPHOENOLPYRUVATE SYNTHASE"/>
    <property type="match status" value="1"/>
</dbReference>
<organism evidence="6 7">
    <name type="scientific">Candidatus Magasanikbacteria bacterium GW2011_GWC2_37_14</name>
    <dbReference type="NCBI Taxonomy" id="1619046"/>
    <lineage>
        <taxon>Bacteria</taxon>
        <taxon>Candidatus Magasanikiibacteriota</taxon>
    </lineage>
</organism>
<feature type="domain" description="PEP-utilising enzyme mobile" evidence="5">
    <location>
        <begin position="419"/>
        <end position="489"/>
    </location>
</feature>
<protein>
    <submittedName>
        <fullName evidence="6">Phosphoenolpyruvate synthase</fullName>
    </submittedName>
</protein>
<dbReference type="AlphaFoldDB" id="A0A0G0GAQ4"/>
<gene>
    <name evidence="6" type="ORF">US42_C0001G0029</name>
</gene>
<dbReference type="PATRIC" id="fig|1619046.3.peg.29"/>
<keyword evidence="2" id="KW-0547">Nucleotide-binding</keyword>
<proteinExistence type="inferred from homology"/>
<keyword evidence="4" id="KW-0175">Coiled coil</keyword>
<evidence type="ECO:0000313" key="6">
    <source>
        <dbReference type="EMBL" id="KKQ28178.1"/>
    </source>
</evidence>
<comment type="caution">
    <text evidence="6">The sequence shown here is derived from an EMBL/GenBank/DDBJ whole genome shotgun (WGS) entry which is preliminary data.</text>
</comment>
<comment type="similarity">
    <text evidence="1">Belongs to the PEP-utilizing enzyme family.</text>
</comment>
<dbReference type="STRING" id="1619046.US42_C0001G0029"/>
<dbReference type="Pfam" id="PF00391">
    <property type="entry name" value="PEP-utilizers"/>
    <property type="match status" value="1"/>
</dbReference>
<dbReference type="SUPFAM" id="SSF52009">
    <property type="entry name" value="Phosphohistidine domain"/>
    <property type="match status" value="1"/>
</dbReference>
<keyword evidence="6" id="KW-0670">Pyruvate</keyword>
<dbReference type="InterPro" id="IPR036637">
    <property type="entry name" value="Phosphohistidine_dom_sf"/>
</dbReference>
<evidence type="ECO:0000313" key="7">
    <source>
        <dbReference type="Proteomes" id="UP000034849"/>
    </source>
</evidence>
<feature type="coiled-coil region" evidence="4">
    <location>
        <begin position="244"/>
        <end position="271"/>
    </location>
</feature>
<accession>A0A0G0GAQ4</accession>
<dbReference type="PROSITE" id="PS00370">
    <property type="entry name" value="PEP_ENZYMES_PHOS_SITE"/>
    <property type="match status" value="1"/>
</dbReference>
<dbReference type="Proteomes" id="UP000034849">
    <property type="component" value="Unassembled WGS sequence"/>
</dbReference>
<evidence type="ECO:0000259" key="5">
    <source>
        <dbReference type="Pfam" id="PF00391"/>
    </source>
</evidence>
<dbReference type="InterPro" id="IPR008279">
    <property type="entry name" value="PEP-util_enz_mobile_dom"/>
</dbReference>
<reference evidence="6 7" key="1">
    <citation type="journal article" date="2015" name="Nature">
        <title>rRNA introns, odd ribosomes, and small enigmatic genomes across a large radiation of phyla.</title>
        <authorList>
            <person name="Brown C.T."/>
            <person name="Hug L.A."/>
            <person name="Thomas B.C."/>
            <person name="Sharon I."/>
            <person name="Castelle C.J."/>
            <person name="Singh A."/>
            <person name="Wilkins M.J."/>
            <person name="Williams K.H."/>
            <person name="Banfield J.F."/>
        </authorList>
    </citation>
    <scope>NUCLEOTIDE SEQUENCE [LARGE SCALE GENOMIC DNA]</scope>
</reference>
<evidence type="ECO:0000256" key="4">
    <source>
        <dbReference type="SAM" id="Coils"/>
    </source>
</evidence>
<dbReference type="GO" id="GO:0008986">
    <property type="term" value="F:pyruvate, water dikinase activity"/>
    <property type="evidence" value="ECO:0007669"/>
    <property type="project" value="InterPro"/>
</dbReference>
<dbReference type="Gene3D" id="3.50.30.10">
    <property type="entry name" value="Phosphohistidine domain"/>
    <property type="match status" value="1"/>
</dbReference>
<evidence type="ECO:0000256" key="1">
    <source>
        <dbReference type="ARBA" id="ARBA00007837"/>
    </source>
</evidence>
<evidence type="ECO:0000256" key="2">
    <source>
        <dbReference type="ARBA" id="ARBA00022741"/>
    </source>
</evidence>
<name>A0A0G0GAQ4_9BACT</name>
<dbReference type="PANTHER" id="PTHR43030">
    <property type="entry name" value="PHOSPHOENOLPYRUVATE SYNTHASE"/>
    <property type="match status" value="1"/>
</dbReference>
<dbReference type="EMBL" id="LBSX01000001">
    <property type="protein sequence ID" value="KKQ28178.1"/>
    <property type="molecule type" value="Genomic_DNA"/>
</dbReference>
<keyword evidence="3" id="KW-0067">ATP-binding</keyword>